<dbReference type="STRING" id="641665.GCA_002104455_00154"/>
<accession>A0A1H7HN67</accession>
<dbReference type="InterPro" id="IPR001129">
    <property type="entry name" value="Membr-assoc_MAPEG"/>
</dbReference>
<evidence type="ECO:0000256" key="4">
    <source>
        <dbReference type="ARBA" id="ARBA00023136"/>
    </source>
</evidence>
<evidence type="ECO:0000256" key="3">
    <source>
        <dbReference type="ARBA" id="ARBA00022989"/>
    </source>
</evidence>
<dbReference type="PANTHER" id="PTHR35371">
    <property type="entry name" value="INNER MEMBRANE PROTEIN"/>
    <property type="match status" value="1"/>
</dbReference>
<reference evidence="7" key="1">
    <citation type="submission" date="2016-10" db="EMBL/GenBank/DDBJ databases">
        <authorList>
            <person name="Varghese N."/>
            <person name="Submissions S."/>
        </authorList>
    </citation>
    <scope>NUCLEOTIDE SEQUENCE [LARGE SCALE GENOMIC DNA]</scope>
    <source>
        <strain evidence="7">CGMCC 1.9127</strain>
    </source>
</reference>
<keyword evidence="4 5" id="KW-0472">Membrane</keyword>
<dbReference type="AlphaFoldDB" id="A0A1H7HN67"/>
<keyword evidence="3 5" id="KW-1133">Transmembrane helix</keyword>
<dbReference type="Gene3D" id="1.20.120.550">
    <property type="entry name" value="Membrane associated eicosanoid/glutathione metabolism-like domain"/>
    <property type="match status" value="1"/>
</dbReference>
<dbReference type="RefSeq" id="WP_085282269.1">
    <property type="nucleotide sequence ID" value="NZ_FOBI01000001.1"/>
</dbReference>
<dbReference type="PANTHER" id="PTHR35371:SF1">
    <property type="entry name" value="BLR7753 PROTEIN"/>
    <property type="match status" value="1"/>
</dbReference>
<dbReference type="SUPFAM" id="SSF161084">
    <property type="entry name" value="MAPEG domain-like"/>
    <property type="match status" value="1"/>
</dbReference>
<evidence type="ECO:0000256" key="5">
    <source>
        <dbReference type="SAM" id="Phobius"/>
    </source>
</evidence>
<organism evidence="6 7">
    <name type="scientific">Colwellia chukchiensis</name>
    <dbReference type="NCBI Taxonomy" id="641665"/>
    <lineage>
        <taxon>Bacteria</taxon>
        <taxon>Pseudomonadati</taxon>
        <taxon>Pseudomonadota</taxon>
        <taxon>Gammaproteobacteria</taxon>
        <taxon>Alteromonadales</taxon>
        <taxon>Colwelliaceae</taxon>
        <taxon>Colwellia</taxon>
    </lineage>
</organism>
<dbReference type="Pfam" id="PF01124">
    <property type="entry name" value="MAPEG"/>
    <property type="match status" value="1"/>
</dbReference>
<dbReference type="GO" id="GO:0016020">
    <property type="term" value="C:membrane"/>
    <property type="evidence" value="ECO:0007669"/>
    <property type="project" value="UniProtKB-SubCell"/>
</dbReference>
<dbReference type="InterPro" id="IPR023352">
    <property type="entry name" value="MAPEG-like_dom_sf"/>
</dbReference>
<sequence length="127" mass="13901">MTTLIVCLFIATLLPILAKVPVAMSMHRLSGYDNHHPRAQQAKLTGIGARALAAHQNAFESLAIFAPAVLLAIATNNTGIMIEQLAISHVIARLLYHVAYILDWALFRSFIWALGMISAFSIFVLCL</sequence>
<keyword evidence="2 5" id="KW-0812">Transmembrane</keyword>
<evidence type="ECO:0000256" key="1">
    <source>
        <dbReference type="ARBA" id="ARBA00004370"/>
    </source>
</evidence>
<evidence type="ECO:0000256" key="2">
    <source>
        <dbReference type="ARBA" id="ARBA00022692"/>
    </source>
</evidence>
<keyword evidence="7" id="KW-1185">Reference proteome</keyword>
<proteinExistence type="predicted"/>
<name>A0A1H7HN67_9GAMM</name>
<evidence type="ECO:0000313" key="7">
    <source>
        <dbReference type="Proteomes" id="UP000199297"/>
    </source>
</evidence>
<comment type="subcellular location">
    <subcellularLocation>
        <location evidence="1">Membrane</location>
    </subcellularLocation>
</comment>
<dbReference type="OrthoDB" id="513661at2"/>
<protein>
    <submittedName>
        <fullName evidence="6">Uncharacterized conserved protein, MAPEG superfamily</fullName>
    </submittedName>
</protein>
<gene>
    <name evidence="6" type="ORF">SAMN05216262_101551</name>
</gene>
<dbReference type="EMBL" id="FOBI01000001">
    <property type="protein sequence ID" value="SEK51731.1"/>
    <property type="molecule type" value="Genomic_DNA"/>
</dbReference>
<feature type="transmembrane region" description="Helical" evidence="5">
    <location>
        <begin position="94"/>
        <end position="125"/>
    </location>
</feature>
<dbReference type="Proteomes" id="UP000199297">
    <property type="component" value="Unassembled WGS sequence"/>
</dbReference>
<evidence type="ECO:0000313" key="6">
    <source>
        <dbReference type="EMBL" id="SEK51731.1"/>
    </source>
</evidence>